<name>A0A6A7Y1R4_9HYPH</name>
<dbReference type="InterPro" id="IPR018964">
    <property type="entry name" value="Phage_phiJL001_Gp84_C"/>
</dbReference>
<accession>A0A6A7Y1R4</accession>
<sequence length="286" mass="29608">MKSLTDGLAARLAEGATRLCRCWLIVRADGTRRGFTDHDESVVFDGTRFDPAGGFSASADAAGSGFATGGLDIAGALSAASLDEGDLAAGLYDGARVELWAVDWTSVADRVRLRVGTLGEVTQADGAFRAEVRGLAQALDETMGRVIAPRCDADLGDRRCGVALDAHRVTVAVTAVEGANRLRCVGLTHAGGWFTAGRLVFASGVNAGQASEIRAHAAGGVLDLWRVPARAVATGDVVRVTPGCDKTFATCRAKFADGDNFRGFPFVPGNDFTLFARGGSSGSGLL</sequence>
<dbReference type="Pfam" id="PF09931">
    <property type="entry name" value="Phage_phiJL001_Gp84_N"/>
    <property type="match status" value="1"/>
</dbReference>
<proteinExistence type="predicted"/>
<dbReference type="AlphaFoldDB" id="A0A6A7Y1R4"/>
<evidence type="ECO:0000259" key="1">
    <source>
        <dbReference type="Pfam" id="PF09356"/>
    </source>
</evidence>
<dbReference type="EMBL" id="VWNA01000001">
    <property type="protein sequence ID" value="MQT12317.1"/>
    <property type="molecule type" value="Genomic_DNA"/>
</dbReference>
<keyword evidence="3" id="KW-1185">Reference proteome</keyword>
<dbReference type="InterPro" id="IPR011928">
    <property type="entry name" value="Phage_phiJL001_Gp84"/>
</dbReference>
<feature type="domain" description="Bacteriophage phiJL001 Gp84 C-terminal" evidence="1">
    <location>
        <begin position="192"/>
        <end position="271"/>
    </location>
</feature>
<dbReference type="Proteomes" id="UP000332515">
    <property type="component" value="Unassembled WGS sequence"/>
</dbReference>
<protein>
    <submittedName>
        <fullName evidence="2">DUF2163 domain-containing protein</fullName>
    </submittedName>
</protein>
<comment type="caution">
    <text evidence="2">The sequence shown here is derived from an EMBL/GenBank/DDBJ whole genome shotgun (WGS) entry which is preliminary data.</text>
</comment>
<dbReference type="NCBIfam" id="TIGR02218">
    <property type="entry name" value="phg_TIGR02218"/>
    <property type="match status" value="1"/>
</dbReference>
<reference evidence="2 3" key="1">
    <citation type="submission" date="2019-09" db="EMBL/GenBank/DDBJ databases">
        <title>Segnochrobactrum spirostomi gen. nov., sp. nov., isolated from the ciliate Spirostomum cf. yagiui and description of a novel family, Segnochrobactraceae fam. nov. within the order Rhizobiales of the class Alphaproteobacteria.</title>
        <authorList>
            <person name="Akter S."/>
            <person name="Shazib S.U.A."/>
            <person name="Shin M.K."/>
        </authorList>
    </citation>
    <scope>NUCLEOTIDE SEQUENCE [LARGE SCALE GENOMIC DNA]</scope>
    <source>
        <strain evidence="2 3">Sp-1</strain>
    </source>
</reference>
<dbReference type="RefSeq" id="WP_153479602.1">
    <property type="nucleotide sequence ID" value="NZ_VWNA01000001.1"/>
</dbReference>
<evidence type="ECO:0000313" key="3">
    <source>
        <dbReference type="Proteomes" id="UP000332515"/>
    </source>
</evidence>
<organism evidence="2 3">
    <name type="scientific">Segnochrobactrum spirostomi</name>
    <dbReference type="NCBI Taxonomy" id="2608987"/>
    <lineage>
        <taxon>Bacteria</taxon>
        <taxon>Pseudomonadati</taxon>
        <taxon>Pseudomonadota</taxon>
        <taxon>Alphaproteobacteria</taxon>
        <taxon>Hyphomicrobiales</taxon>
        <taxon>Segnochrobactraceae</taxon>
        <taxon>Segnochrobactrum</taxon>
    </lineage>
</organism>
<gene>
    <name evidence="2" type="ORF">F0357_06500</name>
</gene>
<evidence type="ECO:0000313" key="2">
    <source>
        <dbReference type="EMBL" id="MQT12317.1"/>
    </source>
</evidence>
<dbReference type="Pfam" id="PF09356">
    <property type="entry name" value="Phage_BR0599"/>
    <property type="match status" value="1"/>
</dbReference>